<organism evidence="1 2">
    <name type="scientific">Aphanomyces euteiches</name>
    <dbReference type="NCBI Taxonomy" id="100861"/>
    <lineage>
        <taxon>Eukaryota</taxon>
        <taxon>Sar</taxon>
        <taxon>Stramenopiles</taxon>
        <taxon>Oomycota</taxon>
        <taxon>Saprolegniomycetes</taxon>
        <taxon>Saprolegniales</taxon>
        <taxon>Verrucalvaceae</taxon>
        <taxon>Aphanomyces</taxon>
    </lineage>
</organism>
<dbReference type="Gene3D" id="3.30.530.20">
    <property type="match status" value="1"/>
</dbReference>
<dbReference type="SUPFAM" id="SSF55961">
    <property type="entry name" value="Bet v1-like"/>
    <property type="match status" value="1"/>
</dbReference>
<accession>A0A6G0WRX3</accession>
<dbReference type="InterPro" id="IPR023393">
    <property type="entry name" value="START-like_dom_sf"/>
</dbReference>
<proteinExistence type="predicted"/>
<dbReference type="AlphaFoldDB" id="A0A6G0WRX3"/>
<name>A0A6G0WRX3_9STRA</name>
<evidence type="ECO:0008006" key="3">
    <source>
        <dbReference type="Google" id="ProtNLM"/>
    </source>
</evidence>
<dbReference type="Proteomes" id="UP000481153">
    <property type="component" value="Unassembled WGS sequence"/>
</dbReference>
<dbReference type="PANTHER" id="PTHR13510:SF44">
    <property type="entry name" value="RABENOSYN-5"/>
    <property type="match status" value="1"/>
</dbReference>
<gene>
    <name evidence="1" type="ORF">Ae201684_012199</name>
</gene>
<evidence type="ECO:0000313" key="1">
    <source>
        <dbReference type="EMBL" id="KAF0730194.1"/>
    </source>
</evidence>
<sequence>MYRMDTTEEGKEVVSRIGGGFVDAVNLYTISTAPDAMIQIQWIVGKSALDGIVKKHDFCMLQGSFTFQSAETGLRTWLRVFHSIQLPCCPEFPSLIRGIQYGSGIICRESPLPGRLDVTQVMHYDPRGHFPFAIKELAAKDLCRILTRIDRRID</sequence>
<dbReference type="InterPro" id="IPR052727">
    <property type="entry name" value="Rab4/Rab5_effector"/>
</dbReference>
<comment type="caution">
    <text evidence="1">The sequence shown here is derived from an EMBL/GenBank/DDBJ whole genome shotgun (WGS) entry which is preliminary data.</text>
</comment>
<dbReference type="VEuPathDB" id="FungiDB:AeMF1_014209"/>
<dbReference type="PANTHER" id="PTHR13510">
    <property type="entry name" value="FYVE-FINGER-CONTAINING RAB5 EFFECTOR PROTEIN RABENOSYN-5-RELATED"/>
    <property type="match status" value="1"/>
</dbReference>
<protein>
    <recommendedName>
        <fullName evidence="3">START domain-containing protein</fullName>
    </recommendedName>
</protein>
<dbReference type="EMBL" id="VJMJ01000155">
    <property type="protein sequence ID" value="KAF0730194.1"/>
    <property type="molecule type" value="Genomic_DNA"/>
</dbReference>
<keyword evidence="2" id="KW-1185">Reference proteome</keyword>
<evidence type="ECO:0000313" key="2">
    <source>
        <dbReference type="Proteomes" id="UP000481153"/>
    </source>
</evidence>
<reference evidence="1 2" key="1">
    <citation type="submission" date="2019-07" db="EMBL/GenBank/DDBJ databases">
        <title>Genomics analysis of Aphanomyces spp. identifies a new class of oomycete effector associated with host adaptation.</title>
        <authorList>
            <person name="Gaulin E."/>
        </authorList>
    </citation>
    <scope>NUCLEOTIDE SEQUENCE [LARGE SCALE GENOMIC DNA]</scope>
    <source>
        <strain evidence="1 2">ATCC 201684</strain>
    </source>
</reference>